<feature type="compositionally biased region" description="Low complexity" evidence="8">
    <location>
        <begin position="52"/>
        <end position="67"/>
    </location>
</feature>
<dbReference type="PROSITE" id="PS51332">
    <property type="entry name" value="B12_BINDING"/>
    <property type="match status" value="1"/>
</dbReference>
<dbReference type="SUPFAM" id="SSF52242">
    <property type="entry name" value="Cobalamin (vitamin B12)-binding domain"/>
    <property type="match status" value="1"/>
</dbReference>
<dbReference type="InterPro" id="IPR006158">
    <property type="entry name" value="Cobalamin-bd"/>
</dbReference>
<comment type="similarity">
    <text evidence="2">Belongs to the methylmalonyl-CoA mutase family.</text>
</comment>
<dbReference type="Pfam" id="PF02310">
    <property type="entry name" value="B12-binding"/>
    <property type="match status" value="1"/>
</dbReference>
<dbReference type="GO" id="GO:0031419">
    <property type="term" value="F:cobalamin binding"/>
    <property type="evidence" value="ECO:0007669"/>
    <property type="project" value="UniProtKB-KW"/>
</dbReference>
<evidence type="ECO:0000256" key="5">
    <source>
        <dbReference type="ARBA" id="ARBA00022723"/>
    </source>
</evidence>
<dbReference type="PANTHER" id="PTHR48101">
    <property type="entry name" value="METHYLMALONYL-COA MUTASE, MITOCHONDRIAL-RELATED"/>
    <property type="match status" value="1"/>
</dbReference>
<keyword evidence="5" id="KW-0479">Metal-binding</keyword>
<dbReference type="Pfam" id="PF01642">
    <property type="entry name" value="MM_CoA_mutase"/>
    <property type="match status" value="1"/>
</dbReference>
<dbReference type="CDD" id="cd02071">
    <property type="entry name" value="MM_CoA_mut_B12_BD"/>
    <property type="match status" value="1"/>
</dbReference>
<evidence type="ECO:0000313" key="10">
    <source>
        <dbReference type="EMBL" id="SMC31517.1"/>
    </source>
</evidence>
<dbReference type="InterPro" id="IPR036724">
    <property type="entry name" value="Cobalamin-bd_sf"/>
</dbReference>
<evidence type="ECO:0000256" key="7">
    <source>
        <dbReference type="ARBA" id="ARBA00023285"/>
    </source>
</evidence>
<dbReference type="EMBL" id="FWXN01000001">
    <property type="protein sequence ID" value="SMC31517.1"/>
    <property type="molecule type" value="Genomic_DNA"/>
</dbReference>
<dbReference type="GO" id="GO:0046872">
    <property type="term" value="F:metal ion binding"/>
    <property type="evidence" value="ECO:0007669"/>
    <property type="project" value="UniProtKB-KW"/>
</dbReference>
<reference evidence="10 11" key="1">
    <citation type="submission" date="2017-04" db="EMBL/GenBank/DDBJ databases">
        <authorList>
            <person name="Afonso C.L."/>
            <person name="Miller P.J."/>
            <person name="Scott M.A."/>
            <person name="Spackman E."/>
            <person name="Goraichik I."/>
            <person name="Dimitrov K.M."/>
            <person name="Suarez D.L."/>
            <person name="Swayne D.E."/>
        </authorList>
    </citation>
    <scope>NUCLEOTIDE SEQUENCE [LARGE SCALE GENOMIC DNA]</scope>
    <source>
        <strain evidence="10 11">CGMCC 1.12511</strain>
    </source>
</reference>
<dbReference type="InterPro" id="IPR006098">
    <property type="entry name" value="MMCoA_mutase_a_cat"/>
</dbReference>
<accession>A0A1W1Y5V0</accession>
<comment type="subunit">
    <text evidence="3">Heterodimer of an alpha and a beta chain.</text>
</comment>
<keyword evidence="7" id="KW-0170">Cobalt</keyword>
<name>A0A1W1Y5V0_9MICO</name>
<organism evidence="10 11">
    <name type="scientific">Janibacter indicus</name>
    <dbReference type="NCBI Taxonomy" id="857417"/>
    <lineage>
        <taxon>Bacteria</taxon>
        <taxon>Bacillati</taxon>
        <taxon>Actinomycetota</taxon>
        <taxon>Actinomycetes</taxon>
        <taxon>Micrococcales</taxon>
        <taxon>Intrasporangiaceae</taxon>
        <taxon>Janibacter</taxon>
    </lineage>
</organism>
<evidence type="ECO:0000256" key="1">
    <source>
        <dbReference type="ARBA" id="ARBA00001922"/>
    </source>
</evidence>
<dbReference type="InterPro" id="IPR006099">
    <property type="entry name" value="MeMalonylCoA_mutase_a/b_cat"/>
</dbReference>
<feature type="region of interest" description="Disordered" evidence="8">
    <location>
        <begin position="44"/>
        <end position="74"/>
    </location>
</feature>
<dbReference type="AlphaFoldDB" id="A0A1W1Y5V0"/>
<dbReference type="NCBIfam" id="TIGR00640">
    <property type="entry name" value="acid_CoA_mut_C"/>
    <property type="match status" value="1"/>
</dbReference>
<comment type="cofactor">
    <cofactor evidence="1">
        <name>adenosylcob(III)alamin</name>
        <dbReference type="ChEBI" id="CHEBI:18408"/>
    </cofactor>
</comment>
<evidence type="ECO:0000259" key="9">
    <source>
        <dbReference type="PROSITE" id="PS51332"/>
    </source>
</evidence>
<feature type="region of interest" description="Disordered" evidence="8">
    <location>
        <begin position="1"/>
        <end position="23"/>
    </location>
</feature>
<evidence type="ECO:0000256" key="3">
    <source>
        <dbReference type="ARBA" id="ARBA00011870"/>
    </source>
</evidence>
<sequence>MTSETAGRYPWRWSPTASGDVGPLRLRGGAPGCGVIHRGQAYATPGRAGTLPPMADSTDAPTPAAEAARPERDRPWVMRTYAGHSSAAASNELYRRNLAKGQTGLSVAFDLPTQTGYDPDHVLSRGEVGKVGVPISHIGDMRRLFDQIPLGEMNTSMTINAVAMYMLALYQVAAEEQAEAAGEDPAEVRARLAGTTQNDIIKEYLSRGTYVFPPGPSMRLITDMVTYTVGEIPKWNPTNICSYHLQEAGATPVQEIAYSMSTAIAVLDAVKASGRVPDEDFGKVVARISFFVNAGVRFIEEMCKMRAFVELWDEITRERYGVTDAKQRRFRYGVQVNSLGLTEAQPENNVQRIVLEMLAVTLSKDARARAVQLPAWNEALGLPRPWDQQWALRLQQVLAFESDLLEYDDLFTGSPVVERKVAELVEGAKAEIDRIQEMGGAVPAVESGYMKNALVASHSLRRQRIEAGEDIVVGVNKFETTEPNPLTADLDTAIQTVDADVEAKAVEAVRAWRTERDADPQAAAAAADSLARLKEVAATDDNLMEASLVCARAGVTVGEWAQALREVFGEFRAPTGVSGSVGVADGGSADLVEVRSRVAATGEELGERLRVLVGKPGLDGHSNGAEQIAVRARDAGFEVVYQGIRLTPEQIVSAAVAEDVDLVGVSILSGSHMELVPDILKGLEAEGAGDIPVVVGGIIPESDAARLRELGVAAVFTPKDFGLNEIMGSFVDIIRERRGLPARETVDA</sequence>
<dbReference type="Gene3D" id="3.20.20.240">
    <property type="entry name" value="Methylmalonyl-CoA mutase"/>
    <property type="match status" value="1"/>
</dbReference>
<gene>
    <name evidence="10" type="ORF">SAMN06296429_10197</name>
</gene>
<evidence type="ECO:0000256" key="4">
    <source>
        <dbReference type="ARBA" id="ARBA00022628"/>
    </source>
</evidence>
<proteinExistence type="inferred from homology"/>
<evidence type="ECO:0000256" key="8">
    <source>
        <dbReference type="SAM" id="MobiDB-lite"/>
    </source>
</evidence>
<dbReference type="InterPro" id="IPR006159">
    <property type="entry name" value="Acid_CoA_mut_C"/>
</dbReference>
<evidence type="ECO:0000256" key="2">
    <source>
        <dbReference type="ARBA" id="ARBA00008465"/>
    </source>
</evidence>
<dbReference type="GO" id="GO:0004494">
    <property type="term" value="F:methylmalonyl-CoA mutase activity"/>
    <property type="evidence" value="ECO:0007669"/>
    <property type="project" value="UniProtKB-EC"/>
</dbReference>
<dbReference type="NCBIfam" id="TIGR00641">
    <property type="entry name" value="acid_CoA_mut_N"/>
    <property type="match status" value="1"/>
</dbReference>
<dbReference type="Gene3D" id="3.40.50.280">
    <property type="entry name" value="Cobalamin-binding domain"/>
    <property type="match status" value="1"/>
</dbReference>
<keyword evidence="6" id="KW-0413">Isomerase</keyword>
<keyword evidence="4" id="KW-0846">Cobalamin</keyword>
<dbReference type="InterPro" id="IPR016176">
    <property type="entry name" value="Cbl-dep_enz_cat"/>
</dbReference>
<dbReference type="Proteomes" id="UP000192634">
    <property type="component" value="Unassembled WGS sequence"/>
</dbReference>
<evidence type="ECO:0000313" key="11">
    <source>
        <dbReference type="Proteomes" id="UP000192634"/>
    </source>
</evidence>
<feature type="domain" description="B12-binding" evidence="9">
    <location>
        <begin position="608"/>
        <end position="737"/>
    </location>
</feature>
<protein>
    <submittedName>
        <fullName evidence="10">(R)-ethylmalonyl-CoA mutase</fullName>
    </submittedName>
</protein>
<dbReference type="SUPFAM" id="SSF51703">
    <property type="entry name" value="Cobalamin (vitamin B12)-dependent enzymes"/>
    <property type="match status" value="1"/>
</dbReference>
<evidence type="ECO:0000256" key="6">
    <source>
        <dbReference type="ARBA" id="ARBA00023235"/>
    </source>
</evidence>
<dbReference type="PANTHER" id="PTHR48101:SF3">
    <property type="entry name" value="COENZYME B12-DEPENDENT MUTASE"/>
    <property type="match status" value="1"/>
</dbReference>